<gene>
    <name evidence="1" type="ORF">SPELUC_LOCUS13507</name>
</gene>
<name>A0ACA9Q5N2_9GLOM</name>
<feature type="non-terminal residue" evidence="1">
    <location>
        <position position="129"/>
    </location>
</feature>
<sequence>NQKCDTSLTTWSCTCESNTACPRDSKCYKGHCVLGNFTYDNGVNVGTCDHSTLKVIFVGICKFVIKKLALFSNSTVKVLTSECAAAVTFLLTDEIVLPVCGAIIGYIIATSTGVNSNAEVTCDNAWSSV</sequence>
<dbReference type="EMBL" id="CAJVPW010036051">
    <property type="protein sequence ID" value="CAG8736904.1"/>
    <property type="molecule type" value="Genomic_DNA"/>
</dbReference>
<proteinExistence type="predicted"/>
<keyword evidence="2" id="KW-1185">Reference proteome</keyword>
<organism evidence="1 2">
    <name type="scientific">Cetraspora pellucida</name>
    <dbReference type="NCBI Taxonomy" id="1433469"/>
    <lineage>
        <taxon>Eukaryota</taxon>
        <taxon>Fungi</taxon>
        <taxon>Fungi incertae sedis</taxon>
        <taxon>Mucoromycota</taxon>
        <taxon>Glomeromycotina</taxon>
        <taxon>Glomeromycetes</taxon>
        <taxon>Diversisporales</taxon>
        <taxon>Gigasporaceae</taxon>
        <taxon>Cetraspora</taxon>
    </lineage>
</organism>
<reference evidence="1" key="1">
    <citation type="submission" date="2021-06" db="EMBL/GenBank/DDBJ databases">
        <authorList>
            <person name="Kallberg Y."/>
            <person name="Tangrot J."/>
            <person name="Rosling A."/>
        </authorList>
    </citation>
    <scope>NUCLEOTIDE SEQUENCE</scope>
    <source>
        <strain evidence="1">28 12/20/2015</strain>
    </source>
</reference>
<dbReference type="Proteomes" id="UP000789366">
    <property type="component" value="Unassembled WGS sequence"/>
</dbReference>
<evidence type="ECO:0000313" key="1">
    <source>
        <dbReference type="EMBL" id="CAG8736904.1"/>
    </source>
</evidence>
<evidence type="ECO:0000313" key="2">
    <source>
        <dbReference type="Proteomes" id="UP000789366"/>
    </source>
</evidence>
<feature type="non-terminal residue" evidence="1">
    <location>
        <position position="1"/>
    </location>
</feature>
<protein>
    <submittedName>
        <fullName evidence="1">2466_t:CDS:1</fullName>
    </submittedName>
</protein>
<accession>A0ACA9Q5N2</accession>
<comment type="caution">
    <text evidence="1">The sequence shown here is derived from an EMBL/GenBank/DDBJ whole genome shotgun (WGS) entry which is preliminary data.</text>
</comment>